<comment type="function">
    <text evidence="3">Responsible for the release of ribosomes from messenger RNA at the termination of protein biosynthesis. May increase the efficiency of translation by recycling ribosomes from one round of translation to another.</text>
</comment>
<proteinExistence type="inferred from homology"/>
<keyword evidence="2 3" id="KW-0648">Protein biosynthesis</keyword>
<accession>A0A1F6M0U1</accession>
<evidence type="ECO:0000256" key="2">
    <source>
        <dbReference type="ARBA" id="ARBA00022917"/>
    </source>
</evidence>
<name>A0A1F6M0U1_9BACT</name>
<evidence type="ECO:0000259" key="4">
    <source>
        <dbReference type="Pfam" id="PF01765"/>
    </source>
</evidence>
<comment type="caution">
    <text evidence="5">The sequence shown here is derived from an EMBL/GenBank/DDBJ whole genome shotgun (WGS) entry which is preliminary data.</text>
</comment>
<dbReference type="Gene3D" id="3.30.1360.40">
    <property type="match status" value="1"/>
</dbReference>
<dbReference type="SUPFAM" id="SSF55194">
    <property type="entry name" value="Ribosome recycling factor, RRF"/>
    <property type="match status" value="1"/>
</dbReference>
<feature type="domain" description="Ribosome recycling factor" evidence="4">
    <location>
        <begin position="18"/>
        <end position="180"/>
    </location>
</feature>
<protein>
    <recommendedName>
        <fullName evidence="3">Ribosome-recycling factor</fullName>
        <shortName evidence="3">RRF</shortName>
    </recommendedName>
    <alternativeName>
        <fullName evidence="3">Ribosome-releasing factor</fullName>
    </alternativeName>
</protein>
<dbReference type="InterPro" id="IPR002661">
    <property type="entry name" value="Ribosome_recyc_fac"/>
</dbReference>
<evidence type="ECO:0000256" key="1">
    <source>
        <dbReference type="ARBA" id="ARBA00005912"/>
    </source>
</evidence>
<evidence type="ECO:0000313" key="6">
    <source>
        <dbReference type="Proteomes" id="UP000176282"/>
    </source>
</evidence>
<dbReference type="GO" id="GO:0043023">
    <property type="term" value="F:ribosomal large subunit binding"/>
    <property type="evidence" value="ECO:0007669"/>
    <property type="project" value="TreeGrafter"/>
</dbReference>
<dbReference type="GO" id="GO:0005737">
    <property type="term" value="C:cytoplasm"/>
    <property type="evidence" value="ECO:0007669"/>
    <property type="project" value="UniProtKB-SubCell"/>
</dbReference>
<evidence type="ECO:0000256" key="3">
    <source>
        <dbReference type="HAMAP-Rule" id="MF_00040"/>
    </source>
</evidence>
<sequence>MMSVDQYKVDLDKVIEHLKHDISALRTGRATPALVEDVLVEAYGTKQPLKSLASISVSDAKTLAVEPWDKSILQAIEAGIRLSPIGINPVNDGKLIRLPLPDLTHERRIELIKVLHQKAEQARIGARKVREDARDFVEKQEDGKAISEDEKFKFFDQLEKMVKEYNEKIKVIAEEKEKEITSI</sequence>
<dbReference type="HAMAP" id="MF_00040">
    <property type="entry name" value="RRF"/>
    <property type="match status" value="1"/>
</dbReference>
<dbReference type="EMBL" id="MFQB01000051">
    <property type="protein sequence ID" value="OGH65252.1"/>
    <property type="molecule type" value="Genomic_DNA"/>
</dbReference>
<dbReference type="Proteomes" id="UP000176282">
    <property type="component" value="Unassembled WGS sequence"/>
</dbReference>
<comment type="subcellular location">
    <subcellularLocation>
        <location evidence="3">Cytoplasm</location>
    </subcellularLocation>
</comment>
<dbReference type="CDD" id="cd00520">
    <property type="entry name" value="RRF"/>
    <property type="match status" value="1"/>
</dbReference>
<keyword evidence="3" id="KW-0963">Cytoplasm</keyword>
<dbReference type="InterPro" id="IPR023584">
    <property type="entry name" value="Ribosome_recyc_fac_dom"/>
</dbReference>
<dbReference type="PANTHER" id="PTHR20982:SF3">
    <property type="entry name" value="MITOCHONDRIAL RIBOSOME RECYCLING FACTOR PSEUDO 1"/>
    <property type="match status" value="1"/>
</dbReference>
<dbReference type="NCBIfam" id="TIGR00496">
    <property type="entry name" value="frr"/>
    <property type="match status" value="1"/>
</dbReference>
<comment type="similarity">
    <text evidence="1 3">Belongs to the RRF family.</text>
</comment>
<dbReference type="FunFam" id="3.30.1360.40:FF:000001">
    <property type="entry name" value="Ribosome-recycling factor"/>
    <property type="match status" value="1"/>
</dbReference>
<gene>
    <name evidence="3" type="primary">frr</name>
    <name evidence="5" type="ORF">A3J66_03785</name>
</gene>
<reference evidence="5 6" key="1">
    <citation type="journal article" date="2016" name="Nat. Commun.">
        <title>Thousands of microbial genomes shed light on interconnected biogeochemical processes in an aquifer system.</title>
        <authorList>
            <person name="Anantharaman K."/>
            <person name="Brown C.T."/>
            <person name="Hug L.A."/>
            <person name="Sharon I."/>
            <person name="Castelle C.J."/>
            <person name="Probst A.J."/>
            <person name="Thomas B.C."/>
            <person name="Singh A."/>
            <person name="Wilkins M.J."/>
            <person name="Karaoz U."/>
            <person name="Brodie E.L."/>
            <person name="Williams K.H."/>
            <person name="Hubbard S.S."/>
            <person name="Banfield J.F."/>
        </authorList>
    </citation>
    <scope>NUCLEOTIDE SEQUENCE [LARGE SCALE GENOMIC DNA]</scope>
</reference>
<dbReference type="Gene3D" id="1.10.132.20">
    <property type="entry name" value="Ribosome-recycling factor"/>
    <property type="match status" value="1"/>
</dbReference>
<dbReference type="GO" id="GO:0006415">
    <property type="term" value="P:translational termination"/>
    <property type="evidence" value="ECO:0007669"/>
    <property type="project" value="UniProtKB-UniRule"/>
</dbReference>
<dbReference type="InterPro" id="IPR036191">
    <property type="entry name" value="RRF_sf"/>
</dbReference>
<dbReference type="STRING" id="1798680.A3J66_03785"/>
<organism evidence="5 6">
    <name type="scientific">Candidatus Magasanikbacteria bacterium RIFCSPHIGHO2_02_FULL_47_14</name>
    <dbReference type="NCBI Taxonomy" id="1798680"/>
    <lineage>
        <taxon>Bacteria</taxon>
        <taxon>Candidatus Magasanikiibacteriota</taxon>
    </lineage>
</organism>
<dbReference type="Pfam" id="PF01765">
    <property type="entry name" value="RRF"/>
    <property type="match status" value="1"/>
</dbReference>
<evidence type="ECO:0000313" key="5">
    <source>
        <dbReference type="EMBL" id="OGH65252.1"/>
    </source>
</evidence>
<dbReference type="AlphaFoldDB" id="A0A1F6M0U1"/>
<dbReference type="PANTHER" id="PTHR20982">
    <property type="entry name" value="RIBOSOME RECYCLING FACTOR"/>
    <property type="match status" value="1"/>
</dbReference>